<accession>A0A7X0JY23</accession>
<dbReference type="RefSeq" id="WP_166843546.1">
    <property type="nucleotide sequence ID" value="NZ_JAAONY010000005.1"/>
</dbReference>
<comment type="caution">
    <text evidence="1">The sequence shown here is derived from an EMBL/GenBank/DDBJ whole genome shotgun (WGS) entry which is preliminary data.</text>
</comment>
<dbReference type="EMBL" id="JACHHT010000005">
    <property type="protein sequence ID" value="MBB6523808.1"/>
    <property type="molecule type" value="Genomic_DNA"/>
</dbReference>
<sequence>MALNQDNLIKFCSAGCAGRILNNQELRWSAPNLFDDTFELKQSSMLTFTHGELLKATIQMASSMIFAKDDPRGTSPLAKAIRRWRDEERFDNPEEAEEVLSELLVQMVDLRYNDVQNIIQDWREYARSVRICCFSAKPENMSAWEHYAAAHTGAALKFRGSDHDDSDFNYPEKVNYKGVCPEITTLKQQLNCIVTANINDHKDEFRSKLLHKAPHQKDIQEWRCFRYQETSKDSDPKSWFEDVHFETEDLAAVYLGAYMDEKAKDVLLRLIQSRYRRTRVFQAKVITGKFELEFERVATS</sequence>
<evidence type="ECO:0008006" key="3">
    <source>
        <dbReference type="Google" id="ProtNLM"/>
    </source>
</evidence>
<gene>
    <name evidence="1" type="ORF">HNR48_004123</name>
</gene>
<evidence type="ECO:0000313" key="2">
    <source>
        <dbReference type="Proteomes" id="UP000528457"/>
    </source>
</evidence>
<reference evidence="1 2" key="1">
    <citation type="submission" date="2020-08" db="EMBL/GenBank/DDBJ databases">
        <title>Genomic Encyclopedia of Type Strains, Phase IV (KMG-IV): sequencing the most valuable type-strain genomes for metagenomic binning, comparative biology and taxonomic classification.</title>
        <authorList>
            <person name="Goeker M."/>
        </authorList>
    </citation>
    <scope>NUCLEOTIDE SEQUENCE [LARGE SCALE GENOMIC DNA]</scope>
    <source>
        <strain evidence="1 2">DSM 22368</strain>
    </source>
</reference>
<dbReference type="Proteomes" id="UP000528457">
    <property type="component" value="Unassembled WGS sequence"/>
</dbReference>
<evidence type="ECO:0000313" key="1">
    <source>
        <dbReference type="EMBL" id="MBB6523808.1"/>
    </source>
</evidence>
<name>A0A7X0JY23_9GAMM</name>
<proteinExistence type="predicted"/>
<keyword evidence="2" id="KW-1185">Reference proteome</keyword>
<dbReference type="AlphaFoldDB" id="A0A7X0JY23"/>
<dbReference type="InParanoid" id="A0A7X0JY23"/>
<protein>
    <recommendedName>
        <fullName evidence="3">DUF2971 domain-containing protein</fullName>
    </recommendedName>
</protein>
<organism evidence="1 2">
    <name type="scientific">Pseudoteredinibacter isoporae</name>
    <dbReference type="NCBI Taxonomy" id="570281"/>
    <lineage>
        <taxon>Bacteria</taxon>
        <taxon>Pseudomonadati</taxon>
        <taxon>Pseudomonadota</taxon>
        <taxon>Gammaproteobacteria</taxon>
        <taxon>Cellvibrionales</taxon>
        <taxon>Cellvibrionaceae</taxon>
        <taxon>Pseudoteredinibacter</taxon>
    </lineage>
</organism>